<evidence type="ECO:0000313" key="2">
    <source>
        <dbReference type="Proteomes" id="UP001220225"/>
    </source>
</evidence>
<name>A0ABT5LWS3_9GAMM</name>
<reference evidence="1 2" key="1">
    <citation type="submission" date="2023-02" db="EMBL/GenBank/DDBJ databases">
        <title>Entomopathogenic bacteria.</title>
        <authorList>
            <person name="Machado R.A."/>
        </authorList>
    </citation>
    <scope>NUCLEOTIDE SEQUENCE [LARGE SCALE GENOMIC DNA]</scope>
    <source>
        <strain evidence="1 2">XENO-2</strain>
    </source>
</reference>
<proteinExistence type="predicted"/>
<comment type="caution">
    <text evidence="1">The sequence shown here is derived from an EMBL/GenBank/DDBJ whole genome shotgun (WGS) entry which is preliminary data.</text>
</comment>
<keyword evidence="2" id="KW-1185">Reference proteome</keyword>
<accession>A0ABT5LWS3</accession>
<gene>
    <name evidence="1" type="ORF">PSI14_19240</name>
</gene>
<organism evidence="1 2">
    <name type="scientific">Xenorhabdus anantnagensis</name>
    <dbReference type="NCBI Taxonomy" id="3025875"/>
    <lineage>
        <taxon>Bacteria</taxon>
        <taxon>Pseudomonadati</taxon>
        <taxon>Pseudomonadota</taxon>
        <taxon>Gammaproteobacteria</taxon>
        <taxon>Enterobacterales</taxon>
        <taxon>Morganellaceae</taxon>
        <taxon>Xenorhabdus</taxon>
    </lineage>
</organism>
<sequence length="40" mass="4454">MSKQTDKRTDLIASTDEAGRAVSLVAVKLTLKHLMISRRI</sequence>
<dbReference type="Proteomes" id="UP001220225">
    <property type="component" value="Unassembled WGS sequence"/>
</dbReference>
<dbReference type="EMBL" id="JAQRFN010000051">
    <property type="protein sequence ID" value="MDC9598905.1"/>
    <property type="molecule type" value="Genomic_DNA"/>
</dbReference>
<protein>
    <submittedName>
        <fullName evidence="1">Uncharacterized protein</fullName>
    </submittedName>
</protein>
<evidence type="ECO:0000313" key="1">
    <source>
        <dbReference type="EMBL" id="MDC9598905.1"/>
    </source>
</evidence>
<dbReference type="RefSeq" id="WP_273577592.1">
    <property type="nucleotide sequence ID" value="NZ_JAQRFN010000051.1"/>
</dbReference>